<dbReference type="RefSeq" id="WP_272780306.1">
    <property type="nucleotide sequence ID" value="NZ_JAQQLI010000075.1"/>
</dbReference>
<dbReference type="Proteomes" id="UP001165652">
    <property type="component" value="Unassembled WGS sequence"/>
</dbReference>
<evidence type="ECO:0000313" key="4">
    <source>
        <dbReference type="EMBL" id="MDC7789485.1"/>
    </source>
</evidence>
<keyword evidence="2" id="KW-0812">Transmembrane</keyword>
<proteinExistence type="inferred from homology"/>
<dbReference type="InterPro" id="IPR052039">
    <property type="entry name" value="Caspase-related_regulators"/>
</dbReference>
<sequence>MVVPHGADRVGAGLHAVRRERSMGDRICRWIAVLVGLAWVAGAAPAYAQERVALVIGNGAYRNATPLPNPPNDAADLARALRRIGFTVIEGRDLDKHGLEDKIRAFGRALDRATTALFFYAGHGLQVAGRNYLVPVDAKLERPGDLSFETVEVGQVLGQMEAGTRVNLVFLDACRDNPLARTLARSLGTRSGSVGTGLASIQSAVGTMIAYATQPDNVAYDGEGRNSPFTAALLKHLPTPGLDVAVLMRRIRSDVVAATQSRQVPWDHSSLIGDVVLVPAAAATPGPGPTPSASTPSAAVPSGAADAERAWAVTKDTTSIAVLEDFVRQFGGTPYASMARARLDELRRDTSRQSLSGLGALDVVRSFYQALGNADGATASRLVVGEKRLSGPFNAEAITRFYSSLAEPLRIESLSPIGSDQVLVEYRYSKNRRTMCRGSAIVTVINRNGSLLIEGIKALRGC</sequence>
<dbReference type="PROSITE" id="PS50208">
    <property type="entry name" value="CASPASE_P20"/>
    <property type="match status" value="1"/>
</dbReference>
<dbReference type="InterPro" id="IPR029030">
    <property type="entry name" value="Caspase-like_dom_sf"/>
</dbReference>
<comment type="caution">
    <text evidence="4">The sequence shown here is derived from an EMBL/GenBank/DDBJ whole genome shotgun (WGS) entry which is preliminary data.</text>
</comment>
<evidence type="ECO:0000256" key="1">
    <source>
        <dbReference type="ARBA" id="ARBA00010134"/>
    </source>
</evidence>
<reference evidence="4" key="1">
    <citation type="journal article" date="2023" name="Microbiol Resour">
        <title>Genome Sequences of Rhodoplanes serenus and Two Thermotolerant Strains, Rhodoplanes tepidamans and 'Rhodoplanes cryptolactis,' Further Refine the Genus.</title>
        <authorList>
            <person name="Rayyan A.A."/>
            <person name="Kyndt J.A."/>
        </authorList>
    </citation>
    <scope>NUCLEOTIDE SEQUENCE</scope>
    <source>
        <strain evidence="4">DSM 9987</strain>
    </source>
</reference>
<dbReference type="SMART" id="SM00115">
    <property type="entry name" value="CASc"/>
    <property type="match status" value="1"/>
</dbReference>
<dbReference type="EMBL" id="JAQQLI010000075">
    <property type="protein sequence ID" value="MDC7789485.1"/>
    <property type="molecule type" value="Genomic_DNA"/>
</dbReference>
<dbReference type="SUPFAM" id="SSF52129">
    <property type="entry name" value="Caspase-like"/>
    <property type="match status" value="1"/>
</dbReference>
<evidence type="ECO:0000313" key="5">
    <source>
        <dbReference type="Proteomes" id="UP001165652"/>
    </source>
</evidence>
<dbReference type="PANTHER" id="PTHR22576:SF37">
    <property type="entry name" value="MUCOSA-ASSOCIATED LYMPHOID TISSUE LYMPHOMA TRANSLOCATION PROTEIN 1"/>
    <property type="match status" value="1"/>
</dbReference>
<keyword evidence="2" id="KW-0472">Membrane</keyword>
<dbReference type="Pfam" id="PF00656">
    <property type="entry name" value="Peptidase_C14"/>
    <property type="match status" value="1"/>
</dbReference>
<feature type="domain" description="Caspase family p20" evidence="3">
    <location>
        <begin position="49"/>
        <end position="126"/>
    </location>
</feature>
<dbReference type="InterPro" id="IPR001309">
    <property type="entry name" value="Pept_C14_p20"/>
</dbReference>
<gene>
    <name evidence="4" type="ORF">PQJ73_27715</name>
</gene>
<evidence type="ECO:0000259" key="3">
    <source>
        <dbReference type="PROSITE" id="PS50208"/>
    </source>
</evidence>
<accession>A0ABT5JKH0</accession>
<protein>
    <submittedName>
        <fullName evidence="4">Caspase domain-containing protein</fullName>
    </submittedName>
</protein>
<reference evidence="4" key="2">
    <citation type="submission" date="2023-02" db="EMBL/GenBank/DDBJ databases">
        <authorList>
            <person name="Rayyan A."/>
            <person name="Meyer T."/>
            <person name="Kyndt J.A."/>
        </authorList>
    </citation>
    <scope>NUCLEOTIDE SEQUENCE</scope>
    <source>
        <strain evidence="4">DSM 9987</strain>
    </source>
</reference>
<name>A0ABT5JKH0_RHOTP</name>
<keyword evidence="2" id="KW-1133">Transmembrane helix</keyword>
<organism evidence="4 5">
    <name type="scientific">Rhodoplanes tepidamans</name>
    <name type="common">Rhodoplanes cryptolactis</name>
    <dbReference type="NCBI Taxonomy" id="200616"/>
    <lineage>
        <taxon>Bacteria</taxon>
        <taxon>Pseudomonadati</taxon>
        <taxon>Pseudomonadota</taxon>
        <taxon>Alphaproteobacteria</taxon>
        <taxon>Hyphomicrobiales</taxon>
        <taxon>Nitrobacteraceae</taxon>
        <taxon>Rhodoplanes</taxon>
    </lineage>
</organism>
<dbReference type="InterPro" id="IPR011600">
    <property type="entry name" value="Pept_C14_caspase"/>
</dbReference>
<dbReference type="InterPro" id="IPR015917">
    <property type="entry name" value="Pept_C14A"/>
</dbReference>
<evidence type="ECO:0000256" key="2">
    <source>
        <dbReference type="SAM" id="Phobius"/>
    </source>
</evidence>
<comment type="similarity">
    <text evidence="1">Belongs to the peptidase C14A family.</text>
</comment>
<keyword evidence="5" id="KW-1185">Reference proteome</keyword>
<dbReference type="PANTHER" id="PTHR22576">
    <property type="entry name" value="MUCOSA ASSOCIATED LYMPHOID TISSUE LYMPHOMA TRANSLOCATION PROTEIN 1/PARACASPASE"/>
    <property type="match status" value="1"/>
</dbReference>
<feature type="transmembrane region" description="Helical" evidence="2">
    <location>
        <begin position="27"/>
        <end position="48"/>
    </location>
</feature>
<dbReference type="Gene3D" id="3.40.50.1460">
    <property type="match status" value="1"/>
</dbReference>